<evidence type="ECO:0000259" key="3">
    <source>
        <dbReference type="Pfam" id="PF03358"/>
    </source>
</evidence>
<reference evidence="4 5" key="1">
    <citation type="journal article" date="2005" name="Int. J. Syst. Evol. Microbiol.">
        <title>Halobacillus yeomjeoni sp. nov., isolated from a marine solar saltern in Korea.</title>
        <authorList>
            <person name="Yoon J.H."/>
            <person name="Kang S.J."/>
            <person name="Lee C.H."/>
            <person name="Oh H.W."/>
            <person name="Oh T.K."/>
        </authorList>
    </citation>
    <scope>NUCLEOTIDE SEQUENCE [LARGE SCALE GENOMIC DNA]</scope>
    <source>
        <strain evidence="4 5">KCTC 3957</strain>
    </source>
</reference>
<proteinExistence type="predicted"/>
<organism evidence="4 5">
    <name type="scientific">Halobacillus yeomjeoni</name>
    <dbReference type="NCBI Taxonomy" id="311194"/>
    <lineage>
        <taxon>Bacteria</taxon>
        <taxon>Bacillati</taxon>
        <taxon>Bacillota</taxon>
        <taxon>Bacilli</taxon>
        <taxon>Bacillales</taxon>
        <taxon>Bacillaceae</taxon>
        <taxon>Halobacillus</taxon>
    </lineage>
</organism>
<keyword evidence="5" id="KW-1185">Reference proteome</keyword>
<dbReference type="AlphaFoldDB" id="A0A931HX27"/>
<dbReference type="Gene3D" id="3.40.50.360">
    <property type="match status" value="1"/>
</dbReference>
<dbReference type="PANTHER" id="PTHR43278">
    <property type="entry name" value="NAD(P)H-DEPENDENT FMN-CONTAINING OXIDOREDUCTASE YWQN-RELATED"/>
    <property type="match status" value="1"/>
</dbReference>
<dbReference type="InterPro" id="IPR029039">
    <property type="entry name" value="Flavoprotein-like_sf"/>
</dbReference>
<keyword evidence="1" id="KW-0285">Flavoprotein</keyword>
<dbReference type="RefSeq" id="WP_197317581.1">
    <property type="nucleotide sequence ID" value="NZ_JADZSC010000002.1"/>
</dbReference>
<evidence type="ECO:0000313" key="5">
    <source>
        <dbReference type="Proteomes" id="UP000614490"/>
    </source>
</evidence>
<dbReference type="PANTHER" id="PTHR43278:SF4">
    <property type="entry name" value="NAD(P)H-DEPENDENT FMN-CONTAINING OXIDOREDUCTASE YWQN-RELATED"/>
    <property type="match status" value="1"/>
</dbReference>
<evidence type="ECO:0000256" key="1">
    <source>
        <dbReference type="ARBA" id="ARBA00022630"/>
    </source>
</evidence>
<evidence type="ECO:0000313" key="4">
    <source>
        <dbReference type="EMBL" id="MBH0230980.1"/>
    </source>
</evidence>
<dbReference type="GO" id="GO:0016491">
    <property type="term" value="F:oxidoreductase activity"/>
    <property type="evidence" value="ECO:0007669"/>
    <property type="project" value="InterPro"/>
</dbReference>
<dbReference type="Proteomes" id="UP000614490">
    <property type="component" value="Unassembled WGS sequence"/>
</dbReference>
<dbReference type="InterPro" id="IPR005025">
    <property type="entry name" value="FMN_Rdtase-like_dom"/>
</dbReference>
<keyword evidence="2" id="KW-0288">FMN</keyword>
<name>A0A931HX27_9BACI</name>
<feature type="domain" description="NADPH-dependent FMN reductase-like" evidence="3">
    <location>
        <begin position="1"/>
        <end position="122"/>
    </location>
</feature>
<gene>
    <name evidence="4" type="ORF">H0267_12200</name>
</gene>
<dbReference type="InterPro" id="IPR051796">
    <property type="entry name" value="ISF_SsuE-like"/>
</dbReference>
<evidence type="ECO:0000256" key="2">
    <source>
        <dbReference type="ARBA" id="ARBA00022643"/>
    </source>
</evidence>
<dbReference type="Pfam" id="PF03358">
    <property type="entry name" value="FMN_red"/>
    <property type="match status" value="1"/>
</dbReference>
<sequence length="186" mass="21692">MKILKLLGSSRPDGNTEYLVNQSLEGVEHTTIRLSDYHIKPIADMRHTAEGFPRVDDDYEKLLKVFLEHDLIIFATPIYWFGMSGQMKVFIDRWSQYMRDNRFPFKERIAQQKAYVVLTGGSDPKITGLPLIQQFGHIFDFVHMSFEDYVIGNAVKPGEIKRDEPALQKMDQWKVQFEQSSEKCEI</sequence>
<comment type="caution">
    <text evidence="4">The sequence shown here is derived from an EMBL/GenBank/DDBJ whole genome shotgun (WGS) entry which is preliminary data.</text>
</comment>
<dbReference type="EMBL" id="JADZSC010000002">
    <property type="protein sequence ID" value="MBH0230980.1"/>
    <property type="molecule type" value="Genomic_DNA"/>
</dbReference>
<dbReference type="SUPFAM" id="SSF52218">
    <property type="entry name" value="Flavoproteins"/>
    <property type="match status" value="1"/>
</dbReference>
<accession>A0A931HX27</accession>
<protein>
    <submittedName>
        <fullName evidence="4">Flavodoxin family protein</fullName>
    </submittedName>
</protein>